<dbReference type="GO" id="GO:0003677">
    <property type="term" value="F:DNA binding"/>
    <property type="evidence" value="ECO:0007669"/>
    <property type="project" value="UniProtKB-KW"/>
</dbReference>
<gene>
    <name evidence="5" type="ORF">GMD52_12520</name>
</gene>
<feature type="domain" description="HTH gntR-type" evidence="4">
    <location>
        <begin position="5"/>
        <end position="73"/>
    </location>
</feature>
<dbReference type="PANTHER" id="PTHR44846:SF12">
    <property type="entry name" value="HTH-TYPE TRANSCRIPTIONAL REGULATOR TRER"/>
    <property type="match status" value="1"/>
</dbReference>
<dbReference type="PANTHER" id="PTHR44846">
    <property type="entry name" value="MANNOSYL-D-GLYCERATE TRANSPORT/METABOLISM SYSTEM REPRESSOR MNGR-RELATED"/>
    <property type="match status" value="1"/>
</dbReference>
<evidence type="ECO:0000256" key="1">
    <source>
        <dbReference type="ARBA" id="ARBA00023015"/>
    </source>
</evidence>
<dbReference type="PROSITE" id="PS50949">
    <property type="entry name" value="HTH_GNTR"/>
    <property type="match status" value="2"/>
</dbReference>
<dbReference type="Proteomes" id="UP000449193">
    <property type="component" value="Unassembled WGS sequence"/>
</dbReference>
<dbReference type="GO" id="GO:0003700">
    <property type="term" value="F:DNA-binding transcription factor activity"/>
    <property type="evidence" value="ECO:0007669"/>
    <property type="project" value="InterPro"/>
</dbReference>
<evidence type="ECO:0000313" key="6">
    <source>
        <dbReference type="Proteomes" id="UP000449193"/>
    </source>
</evidence>
<dbReference type="InterPro" id="IPR050679">
    <property type="entry name" value="Bact_HTH_transcr_reg"/>
</dbReference>
<dbReference type="SMART" id="SM00345">
    <property type="entry name" value="HTH_GNTR"/>
    <property type="match status" value="2"/>
</dbReference>
<dbReference type="InterPro" id="IPR000524">
    <property type="entry name" value="Tscrpt_reg_HTH_GntR"/>
</dbReference>
<dbReference type="AlphaFoldDB" id="A0A6I3QXT2"/>
<dbReference type="SUPFAM" id="SSF46785">
    <property type="entry name" value="Winged helix' DNA-binding domain"/>
    <property type="match status" value="2"/>
</dbReference>
<organism evidence="5 6">
    <name type="scientific">Ruthenibacterium lactatiformans</name>
    <dbReference type="NCBI Taxonomy" id="1550024"/>
    <lineage>
        <taxon>Bacteria</taxon>
        <taxon>Bacillati</taxon>
        <taxon>Bacillota</taxon>
        <taxon>Clostridia</taxon>
        <taxon>Eubacteriales</taxon>
        <taxon>Oscillospiraceae</taxon>
        <taxon>Ruthenibacterium</taxon>
    </lineage>
</organism>
<dbReference type="GO" id="GO:0045892">
    <property type="term" value="P:negative regulation of DNA-templated transcription"/>
    <property type="evidence" value="ECO:0007669"/>
    <property type="project" value="TreeGrafter"/>
</dbReference>
<dbReference type="CDD" id="cd07377">
    <property type="entry name" value="WHTH_GntR"/>
    <property type="match status" value="1"/>
</dbReference>
<reference evidence="5 6" key="1">
    <citation type="journal article" date="2019" name="Nat. Med.">
        <title>A library of human gut bacterial isolates paired with longitudinal multiomics data enables mechanistic microbiome research.</title>
        <authorList>
            <person name="Poyet M."/>
            <person name="Groussin M."/>
            <person name="Gibbons S.M."/>
            <person name="Avila-Pacheco J."/>
            <person name="Jiang X."/>
            <person name="Kearney S.M."/>
            <person name="Perrotta A.R."/>
            <person name="Berdy B."/>
            <person name="Zhao S."/>
            <person name="Lieberman T.D."/>
            <person name="Swanson P.K."/>
            <person name="Smith M."/>
            <person name="Roesemann S."/>
            <person name="Alexander J.E."/>
            <person name="Rich S.A."/>
            <person name="Livny J."/>
            <person name="Vlamakis H."/>
            <person name="Clish C."/>
            <person name="Bullock K."/>
            <person name="Deik A."/>
            <person name="Scott J."/>
            <person name="Pierce K.A."/>
            <person name="Xavier R.J."/>
            <person name="Alm E.J."/>
        </authorList>
    </citation>
    <scope>NUCLEOTIDE SEQUENCE [LARGE SCALE GENOMIC DNA]</scope>
    <source>
        <strain evidence="5 6">BIOML-A7</strain>
    </source>
</reference>
<keyword evidence="1" id="KW-0805">Transcription regulation</keyword>
<sequence length="365" mass="41901">MSSKETRFSYVYKSLKCRITERLLLPGSRLPSSRVLKDEYQVSLFTINKVLAVLREEGLIELEPRRAARVCRLENERTFSASVEAILSQKDFLLQLYQTMELVLPPLLTFASHGCKLEAMPHYRQVMKVKKNGDRAGGWRPVSGFLCDVLRNGGGDLPVDLYTALELQGRLGFFVDKQEAYTGYSLKKYFSQSDVFIRILNVSDNRKKYFELCRLYQALHAEIRTGLDQLAHTLPSLPLQTETTFSWNPNRGREYRYMHIVQDLEIKIGTGIYPVGSYLPHEAELAQLYQVSVSTVRSALAILEQRTFTKVRLSWHAGYPKFVSLVKNADAMKTFSSAKFLKWTENSIHCRDLHVSCRCVLITHI</sequence>
<accession>A0A6I3QXT2</accession>
<name>A0A6I3QXT2_9FIRM</name>
<feature type="domain" description="HTH gntR-type" evidence="4">
    <location>
        <begin position="254"/>
        <end position="326"/>
    </location>
</feature>
<evidence type="ECO:0000256" key="2">
    <source>
        <dbReference type="ARBA" id="ARBA00023125"/>
    </source>
</evidence>
<comment type="caution">
    <text evidence="5">The sequence shown here is derived from an EMBL/GenBank/DDBJ whole genome shotgun (WGS) entry which is preliminary data.</text>
</comment>
<keyword evidence="2" id="KW-0238">DNA-binding</keyword>
<keyword evidence="3" id="KW-0804">Transcription</keyword>
<protein>
    <submittedName>
        <fullName evidence="5">GntR family transcriptional regulator</fullName>
    </submittedName>
</protein>
<dbReference type="InterPro" id="IPR036388">
    <property type="entry name" value="WH-like_DNA-bd_sf"/>
</dbReference>
<dbReference type="InterPro" id="IPR036390">
    <property type="entry name" value="WH_DNA-bd_sf"/>
</dbReference>
<dbReference type="Pfam" id="PF00392">
    <property type="entry name" value="GntR"/>
    <property type="match status" value="2"/>
</dbReference>
<evidence type="ECO:0000313" key="5">
    <source>
        <dbReference type="EMBL" id="MTS52358.1"/>
    </source>
</evidence>
<proteinExistence type="predicted"/>
<dbReference type="Gene3D" id="1.10.10.10">
    <property type="entry name" value="Winged helix-like DNA-binding domain superfamily/Winged helix DNA-binding domain"/>
    <property type="match status" value="2"/>
</dbReference>
<evidence type="ECO:0000256" key="3">
    <source>
        <dbReference type="ARBA" id="ARBA00023163"/>
    </source>
</evidence>
<evidence type="ECO:0000259" key="4">
    <source>
        <dbReference type="PROSITE" id="PS50949"/>
    </source>
</evidence>
<dbReference type="EMBL" id="WMZR01000017">
    <property type="protein sequence ID" value="MTS52358.1"/>
    <property type="molecule type" value="Genomic_DNA"/>
</dbReference>